<dbReference type="PANTHER" id="PTHR10953:SF102">
    <property type="entry name" value="ADENYLYLTRANSFERASE AND SULFURTRANSFERASE MOCS3"/>
    <property type="match status" value="1"/>
</dbReference>
<dbReference type="GO" id="GO:0005524">
    <property type="term" value="F:ATP binding"/>
    <property type="evidence" value="ECO:0007669"/>
    <property type="project" value="UniProtKB-KW"/>
</dbReference>
<reference evidence="5 6" key="1">
    <citation type="submission" date="2019-07" db="EMBL/GenBank/DDBJ databases">
        <title>Genomic Encyclopedia of Type Strains, Phase I: the one thousand microbial genomes (KMG-I) project.</title>
        <authorList>
            <person name="Kyrpides N."/>
        </authorList>
    </citation>
    <scope>NUCLEOTIDE SEQUENCE [LARGE SCALE GENOMIC DNA]</scope>
    <source>
        <strain evidence="5 6">DSM 6562</strain>
    </source>
</reference>
<dbReference type="SUPFAM" id="SSF69572">
    <property type="entry name" value="Activating enzymes of the ubiquitin-like proteins"/>
    <property type="match status" value="1"/>
</dbReference>
<dbReference type="GO" id="GO:0004792">
    <property type="term" value="F:thiosulfate-cyanide sulfurtransferase activity"/>
    <property type="evidence" value="ECO:0007669"/>
    <property type="project" value="TreeGrafter"/>
</dbReference>
<protein>
    <submittedName>
        <fullName evidence="5">Molybdopterin/thiamine biosynthesis adenylyltransferase</fullName>
    </submittedName>
</protein>
<dbReference type="GO" id="GO:0005829">
    <property type="term" value="C:cytosol"/>
    <property type="evidence" value="ECO:0007669"/>
    <property type="project" value="TreeGrafter"/>
</dbReference>
<dbReference type="Proteomes" id="UP000323166">
    <property type="component" value="Unassembled WGS sequence"/>
</dbReference>
<keyword evidence="6" id="KW-1185">Reference proteome</keyword>
<dbReference type="FunFam" id="3.40.50.720:FF:000033">
    <property type="entry name" value="Adenylyltransferase and sulfurtransferase MOCS3"/>
    <property type="match status" value="1"/>
</dbReference>
<sequence>MGEPNVQFTNEQLKRYKRNILLDGVGAVGQAKLLQSRVLVVGAGGLGSPVSYYLAAAGIGHIGLVDGDQVDLSNLQRQIMHTTPDLGRPKIESARQKLTALNPDVQVTGYGHWLNEQNFREIIALYDLVVDGTDNFAARFLINQACVEKRKPYIFGGVLGYTGQAMTILPGQGPCLACIFRGSPPEGAPSSDKMGVLGAVPGIIGAVEAAEAVKVILGIGEPLRGRLLTFDALSMQFFTVDISRDPSCPVCGGVLS</sequence>
<keyword evidence="5" id="KW-0548">Nucleotidyltransferase</keyword>
<gene>
    <name evidence="5" type="ORF">LX24_00418</name>
</gene>
<dbReference type="EMBL" id="VNHM01000002">
    <property type="protein sequence ID" value="TYO97234.1"/>
    <property type="molecule type" value="Genomic_DNA"/>
</dbReference>
<organism evidence="5 6">
    <name type="scientific">Desulfallas thermosapovorans DSM 6562</name>
    <dbReference type="NCBI Taxonomy" id="1121431"/>
    <lineage>
        <taxon>Bacteria</taxon>
        <taxon>Bacillati</taxon>
        <taxon>Bacillota</taxon>
        <taxon>Clostridia</taxon>
        <taxon>Eubacteriales</taxon>
        <taxon>Desulfallaceae</taxon>
        <taxon>Desulfallas</taxon>
    </lineage>
</organism>
<evidence type="ECO:0000259" key="4">
    <source>
        <dbReference type="Pfam" id="PF00899"/>
    </source>
</evidence>
<feature type="domain" description="THIF-type NAD/FAD binding fold" evidence="4">
    <location>
        <begin position="16"/>
        <end position="250"/>
    </location>
</feature>
<dbReference type="PANTHER" id="PTHR10953">
    <property type="entry name" value="UBIQUITIN-ACTIVATING ENZYME E1"/>
    <property type="match status" value="1"/>
</dbReference>
<dbReference type="GO" id="GO:0016779">
    <property type="term" value="F:nucleotidyltransferase activity"/>
    <property type="evidence" value="ECO:0007669"/>
    <property type="project" value="UniProtKB-KW"/>
</dbReference>
<dbReference type="AlphaFoldDB" id="A0A5S4ZY93"/>
<keyword evidence="3" id="KW-0067">ATP-binding</keyword>
<dbReference type="Gene3D" id="3.40.50.720">
    <property type="entry name" value="NAD(P)-binding Rossmann-like Domain"/>
    <property type="match status" value="1"/>
</dbReference>
<dbReference type="GO" id="GO:0008641">
    <property type="term" value="F:ubiquitin-like modifier activating enzyme activity"/>
    <property type="evidence" value="ECO:0007669"/>
    <property type="project" value="InterPro"/>
</dbReference>
<dbReference type="CDD" id="cd00757">
    <property type="entry name" value="ThiF_MoeB_HesA_family"/>
    <property type="match status" value="1"/>
</dbReference>
<accession>A0A5S4ZY93</accession>
<keyword evidence="2" id="KW-0547">Nucleotide-binding</keyword>
<evidence type="ECO:0000313" key="6">
    <source>
        <dbReference type="Proteomes" id="UP000323166"/>
    </source>
</evidence>
<keyword evidence="1 5" id="KW-0808">Transferase</keyword>
<dbReference type="Pfam" id="PF00899">
    <property type="entry name" value="ThiF"/>
    <property type="match status" value="1"/>
</dbReference>
<dbReference type="InterPro" id="IPR035985">
    <property type="entry name" value="Ubiquitin-activating_enz"/>
</dbReference>
<evidence type="ECO:0000256" key="1">
    <source>
        <dbReference type="ARBA" id="ARBA00022679"/>
    </source>
</evidence>
<proteinExistence type="predicted"/>
<dbReference type="InterPro" id="IPR045886">
    <property type="entry name" value="ThiF/MoeB/HesA"/>
</dbReference>
<name>A0A5S4ZY93_9FIRM</name>
<comment type="caution">
    <text evidence="5">The sequence shown here is derived from an EMBL/GenBank/DDBJ whole genome shotgun (WGS) entry which is preliminary data.</text>
</comment>
<dbReference type="InterPro" id="IPR000594">
    <property type="entry name" value="ThiF_NAD_FAD-bd"/>
</dbReference>
<evidence type="ECO:0000313" key="5">
    <source>
        <dbReference type="EMBL" id="TYO97234.1"/>
    </source>
</evidence>
<dbReference type="RefSeq" id="WP_166510489.1">
    <property type="nucleotide sequence ID" value="NZ_VNHM01000002.1"/>
</dbReference>
<evidence type="ECO:0000256" key="3">
    <source>
        <dbReference type="ARBA" id="ARBA00022840"/>
    </source>
</evidence>
<evidence type="ECO:0000256" key="2">
    <source>
        <dbReference type="ARBA" id="ARBA00022741"/>
    </source>
</evidence>
<dbReference type="GO" id="GO:0008146">
    <property type="term" value="F:sulfotransferase activity"/>
    <property type="evidence" value="ECO:0007669"/>
    <property type="project" value="TreeGrafter"/>
</dbReference>